<feature type="domain" description="Archease" evidence="5">
    <location>
        <begin position="3"/>
        <end position="134"/>
    </location>
</feature>
<evidence type="ECO:0000313" key="6">
    <source>
        <dbReference type="EMBL" id="OGZ31743.1"/>
    </source>
</evidence>
<dbReference type="InterPro" id="IPR002804">
    <property type="entry name" value="Archease"/>
</dbReference>
<dbReference type="PANTHER" id="PTHR12682">
    <property type="entry name" value="ARCHEASE"/>
    <property type="match status" value="1"/>
</dbReference>
<evidence type="ECO:0000256" key="4">
    <source>
        <dbReference type="ARBA" id="ARBA00022837"/>
    </source>
</evidence>
<dbReference type="EMBL" id="MHMS01000022">
    <property type="protein sequence ID" value="OGZ31743.1"/>
    <property type="molecule type" value="Genomic_DNA"/>
</dbReference>
<dbReference type="InterPro" id="IPR036820">
    <property type="entry name" value="Archease_dom_sf"/>
</dbReference>
<evidence type="ECO:0000256" key="2">
    <source>
        <dbReference type="ARBA" id="ARBA00022694"/>
    </source>
</evidence>
<evidence type="ECO:0000313" key="7">
    <source>
        <dbReference type="Proteomes" id="UP000176787"/>
    </source>
</evidence>
<evidence type="ECO:0000259" key="5">
    <source>
        <dbReference type="Pfam" id="PF01951"/>
    </source>
</evidence>
<dbReference type="GO" id="GO:0046872">
    <property type="term" value="F:metal ion binding"/>
    <property type="evidence" value="ECO:0007669"/>
    <property type="project" value="UniProtKB-KW"/>
</dbReference>
<name>A0A1G2F171_9BACT</name>
<gene>
    <name evidence="6" type="ORF">A3H02_01610</name>
</gene>
<comment type="caution">
    <text evidence="6">The sequence shown here is derived from an EMBL/GenBank/DDBJ whole genome shotgun (WGS) entry which is preliminary data.</text>
</comment>
<accession>A0A1G2F171</accession>
<dbReference type="GO" id="GO:0008033">
    <property type="term" value="P:tRNA processing"/>
    <property type="evidence" value="ECO:0007669"/>
    <property type="project" value="UniProtKB-KW"/>
</dbReference>
<proteinExistence type="inferred from homology"/>
<dbReference type="SUPFAM" id="SSF69819">
    <property type="entry name" value="MTH1598-like"/>
    <property type="match status" value="1"/>
</dbReference>
<dbReference type="PANTHER" id="PTHR12682:SF11">
    <property type="entry name" value="PROTEIN ARCHEASE"/>
    <property type="match status" value="1"/>
</dbReference>
<dbReference type="STRING" id="1801726.A3H02_01610"/>
<dbReference type="Pfam" id="PF01951">
    <property type="entry name" value="Archease"/>
    <property type="match status" value="1"/>
</dbReference>
<dbReference type="Proteomes" id="UP000176787">
    <property type="component" value="Unassembled WGS sequence"/>
</dbReference>
<sequence>MAYQVLGHIADLRLKVLAKNKEELFKQALKGMAEVLKEKLPEKEKILKEIAVDSADQTSLLVDFLNEVLYDAYANKAVFQAVEFEVFEKNKLKGKIFGYKVKKGFDKDIKAVTYHGAEIKKTDGNFEVILIFDI</sequence>
<keyword evidence="4" id="KW-0106">Calcium</keyword>
<protein>
    <recommendedName>
        <fullName evidence="5">Archease domain-containing protein</fullName>
    </recommendedName>
</protein>
<evidence type="ECO:0000256" key="3">
    <source>
        <dbReference type="ARBA" id="ARBA00022723"/>
    </source>
</evidence>
<comment type="similarity">
    <text evidence="1">Belongs to the archease family.</text>
</comment>
<evidence type="ECO:0000256" key="1">
    <source>
        <dbReference type="ARBA" id="ARBA00007963"/>
    </source>
</evidence>
<keyword evidence="2" id="KW-0819">tRNA processing</keyword>
<dbReference type="AlphaFoldDB" id="A0A1G2F171"/>
<dbReference type="InterPro" id="IPR023572">
    <property type="entry name" value="Archease_dom"/>
</dbReference>
<organism evidence="6 7">
    <name type="scientific">Candidatus Niyogibacteria bacterium RIFCSPLOWO2_12_FULL_41_13</name>
    <dbReference type="NCBI Taxonomy" id="1801726"/>
    <lineage>
        <taxon>Bacteria</taxon>
        <taxon>Candidatus Niyogiibacteriota</taxon>
    </lineage>
</organism>
<reference evidence="6 7" key="1">
    <citation type="journal article" date="2016" name="Nat. Commun.">
        <title>Thousands of microbial genomes shed light on interconnected biogeochemical processes in an aquifer system.</title>
        <authorList>
            <person name="Anantharaman K."/>
            <person name="Brown C.T."/>
            <person name="Hug L.A."/>
            <person name="Sharon I."/>
            <person name="Castelle C.J."/>
            <person name="Probst A.J."/>
            <person name="Thomas B.C."/>
            <person name="Singh A."/>
            <person name="Wilkins M.J."/>
            <person name="Karaoz U."/>
            <person name="Brodie E.L."/>
            <person name="Williams K.H."/>
            <person name="Hubbard S.S."/>
            <person name="Banfield J.F."/>
        </authorList>
    </citation>
    <scope>NUCLEOTIDE SEQUENCE [LARGE SCALE GENOMIC DNA]</scope>
</reference>
<dbReference type="Gene3D" id="3.55.10.10">
    <property type="entry name" value="Archease domain"/>
    <property type="match status" value="1"/>
</dbReference>
<keyword evidence="3" id="KW-0479">Metal-binding</keyword>